<evidence type="ECO:0000256" key="6">
    <source>
        <dbReference type="ARBA" id="ARBA00023251"/>
    </source>
</evidence>
<feature type="region of interest" description="Disordered" evidence="7">
    <location>
        <begin position="255"/>
        <end position="278"/>
    </location>
</feature>
<keyword evidence="10" id="KW-1185">Reference proteome</keyword>
<dbReference type="EMBL" id="AP025017">
    <property type="protein sequence ID" value="BDA63174.1"/>
    <property type="molecule type" value="Genomic_DNA"/>
</dbReference>
<dbReference type="PANTHER" id="PTHR42711:SF5">
    <property type="entry name" value="ABC TRANSPORTER ATP-BINDING PROTEIN NATA"/>
    <property type="match status" value="1"/>
</dbReference>
<reference evidence="9 10" key="1">
    <citation type="submission" date="2021-08" db="EMBL/GenBank/DDBJ databases">
        <title>Whole genome sequence of novel Actinomyces species strain MAS-1.</title>
        <authorList>
            <person name="Saito M."/>
            <person name="Kuwahara N."/>
            <person name="Takizawa T."/>
            <person name="Gotouda H."/>
            <person name="Ochiai T."/>
        </authorList>
    </citation>
    <scope>NUCLEOTIDE SEQUENCE [LARGE SCALE GENOMIC DNA]</scope>
    <source>
        <strain evidence="9 10">MAS-1</strain>
    </source>
</reference>
<dbReference type="InterPro" id="IPR027417">
    <property type="entry name" value="P-loop_NTPase"/>
</dbReference>
<dbReference type="Gene3D" id="3.40.50.300">
    <property type="entry name" value="P-loop containing nucleotide triphosphate hydrolases"/>
    <property type="match status" value="1"/>
</dbReference>
<evidence type="ECO:0000313" key="9">
    <source>
        <dbReference type="EMBL" id="BDA63174.1"/>
    </source>
</evidence>
<dbReference type="InterPro" id="IPR050763">
    <property type="entry name" value="ABC_transporter_ATP-binding"/>
</dbReference>
<keyword evidence="5" id="KW-0067">ATP-binding</keyword>
<feature type="region of interest" description="Disordered" evidence="7">
    <location>
        <begin position="291"/>
        <end position="315"/>
    </location>
</feature>
<protein>
    <recommendedName>
        <fullName evidence="8">AAA+ ATPase domain-containing protein</fullName>
    </recommendedName>
</protein>
<sequence length="381" mass="40030">MTISALTSTSSSRPSPAIDVCGLVKAFGPLRALDGLDLSVPAGQVHGFLGPNGAGKSTTIRVLLGMYRRDAGAVRVLGMDPRHDAGAITRATAYVPGDVALWPGLTGAQTLDALAGLRGGRDRRREEELVEAFSLDPSKPVRSYSKGNRQKVMLVAALAAPCELLILDEPTSGLDPLQSEVFMRCVRQVADKGRTVLLSSHIMAEVDRLCDAVTIIKDGRAVECGPLAQLRHLRASRLACLLPPGTVLAWERAVGRGRPEPPRPGCPERAGHRRDGAMVGGWRGRLARRLQRRPGGGEPAGALPRAASQPAGTAGCAGAAESASGWALPQPDARGRFAASVPAEQVAAVLAVLLQAGARELTCSPVALDEVFLEHYEVAAR</sequence>
<evidence type="ECO:0000313" key="10">
    <source>
        <dbReference type="Proteomes" id="UP000824496"/>
    </source>
</evidence>
<proteinExistence type="inferred from homology"/>
<organism evidence="9 10">
    <name type="scientific">Actinomyces capricornis</name>
    <dbReference type="NCBI Taxonomy" id="2755559"/>
    <lineage>
        <taxon>Bacteria</taxon>
        <taxon>Bacillati</taxon>
        <taxon>Actinomycetota</taxon>
        <taxon>Actinomycetes</taxon>
        <taxon>Actinomycetales</taxon>
        <taxon>Actinomycetaceae</taxon>
        <taxon>Actinomyces</taxon>
    </lineage>
</organism>
<evidence type="ECO:0000259" key="8">
    <source>
        <dbReference type="SMART" id="SM00382"/>
    </source>
</evidence>
<dbReference type="SUPFAM" id="SSF52540">
    <property type="entry name" value="P-loop containing nucleoside triphosphate hydrolases"/>
    <property type="match status" value="1"/>
</dbReference>
<keyword evidence="3" id="KW-0813">Transport</keyword>
<name>A0ABM7U6R8_9ACTO</name>
<keyword evidence="6" id="KW-0046">Antibiotic resistance</keyword>
<dbReference type="SMART" id="SM00382">
    <property type="entry name" value="AAA"/>
    <property type="match status" value="1"/>
</dbReference>
<feature type="domain" description="AAA+ ATPase" evidence="8">
    <location>
        <begin position="42"/>
        <end position="223"/>
    </location>
</feature>
<accession>A0ABM7U6R8</accession>
<dbReference type="Pfam" id="PF00005">
    <property type="entry name" value="ABC_tran"/>
    <property type="match status" value="1"/>
</dbReference>
<evidence type="ECO:0000256" key="5">
    <source>
        <dbReference type="ARBA" id="ARBA00022840"/>
    </source>
</evidence>
<dbReference type="Proteomes" id="UP000824496">
    <property type="component" value="Chromosome"/>
</dbReference>
<evidence type="ECO:0000256" key="3">
    <source>
        <dbReference type="ARBA" id="ARBA00022448"/>
    </source>
</evidence>
<evidence type="ECO:0000256" key="7">
    <source>
        <dbReference type="SAM" id="MobiDB-lite"/>
    </source>
</evidence>
<dbReference type="RefSeq" id="WP_373314058.1">
    <property type="nucleotide sequence ID" value="NZ_AP025017.1"/>
</dbReference>
<comment type="subcellular location">
    <subcellularLocation>
        <location evidence="1">Cell membrane</location>
        <topology evidence="1">Peripheral membrane protein</topology>
    </subcellularLocation>
</comment>
<comment type="similarity">
    <text evidence="2">Belongs to the ABC transporter superfamily.</text>
</comment>
<dbReference type="CDD" id="cd03230">
    <property type="entry name" value="ABC_DR_subfamily_A"/>
    <property type="match status" value="1"/>
</dbReference>
<evidence type="ECO:0000256" key="2">
    <source>
        <dbReference type="ARBA" id="ARBA00005417"/>
    </source>
</evidence>
<gene>
    <name evidence="9" type="ORF">MANAM107_00080</name>
</gene>
<evidence type="ECO:0000256" key="1">
    <source>
        <dbReference type="ARBA" id="ARBA00004202"/>
    </source>
</evidence>
<dbReference type="PROSITE" id="PS00211">
    <property type="entry name" value="ABC_TRANSPORTER_1"/>
    <property type="match status" value="1"/>
</dbReference>
<evidence type="ECO:0000256" key="4">
    <source>
        <dbReference type="ARBA" id="ARBA00022741"/>
    </source>
</evidence>
<dbReference type="InterPro" id="IPR017871">
    <property type="entry name" value="ABC_transporter-like_CS"/>
</dbReference>
<dbReference type="InterPro" id="IPR003593">
    <property type="entry name" value="AAA+_ATPase"/>
</dbReference>
<dbReference type="InterPro" id="IPR003439">
    <property type="entry name" value="ABC_transporter-like_ATP-bd"/>
</dbReference>
<keyword evidence="4" id="KW-0547">Nucleotide-binding</keyword>
<dbReference type="PANTHER" id="PTHR42711">
    <property type="entry name" value="ABC TRANSPORTER ATP-BINDING PROTEIN"/>
    <property type="match status" value="1"/>
</dbReference>